<feature type="transmembrane region" description="Helical" evidence="5">
    <location>
        <begin position="12"/>
        <end position="31"/>
    </location>
</feature>
<dbReference type="EMBL" id="DWWD01000036">
    <property type="protein sequence ID" value="HJC50759.1"/>
    <property type="molecule type" value="Genomic_DNA"/>
</dbReference>
<evidence type="ECO:0000256" key="5">
    <source>
        <dbReference type="SAM" id="Phobius"/>
    </source>
</evidence>
<evidence type="ECO:0000256" key="4">
    <source>
        <dbReference type="ARBA" id="ARBA00023136"/>
    </source>
</evidence>
<keyword evidence="3 5" id="KW-1133">Transmembrane helix</keyword>
<feature type="transmembrane region" description="Helical" evidence="5">
    <location>
        <begin position="348"/>
        <end position="366"/>
    </location>
</feature>
<evidence type="ECO:0000259" key="6">
    <source>
        <dbReference type="Pfam" id="PF13515"/>
    </source>
</evidence>
<dbReference type="Pfam" id="PF13515">
    <property type="entry name" value="FUSC_2"/>
    <property type="match status" value="1"/>
</dbReference>
<feature type="domain" description="Integral membrane bound transporter" evidence="6">
    <location>
        <begin position="359"/>
        <end position="480"/>
    </location>
</feature>
<feature type="transmembrane region" description="Helical" evidence="5">
    <location>
        <begin position="463"/>
        <end position="485"/>
    </location>
</feature>
<name>A0A9D2T9M3_9FIRM</name>
<dbReference type="AlphaFoldDB" id="A0A9D2T9M3"/>
<comment type="caution">
    <text evidence="7">The sequence shown here is derived from an EMBL/GenBank/DDBJ whole genome shotgun (WGS) entry which is preliminary data.</text>
</comment>
<feature type="transmembrane region" description="Helical" evidence="5">
    <location>
        <begin position="397"/>
        <end position="414"/>
    </location>
</feature>
<feature type="transmembrane region" description="Helical" evidence="5">
    <location>
        <begin position="66"/>
        <end position="82"/>
    </location>
</feature>
<dbReference type="Proteomes" id="UP000823904">
    <property type="component" value="Unassembled WGS sequence"/>
</dbReference>
<reference evidence="7" key="1">
    <citation type="journal article" date="2021" name="PeerJ">
        <title>Extensive microbial diversity within the chicken gut microbiome revealed by metagenomics and culture.</title>
        <authorList>
            <person name="Gilroy R."/>
            <person name="Ravi A."/>
            <person name="Getino M."/>
            <person name="Pursley I."/>
            <person name="Horton D.L."/>
            <person name="Alikhan N.F."/>
            <person name="Baker D."/>
            <person name="Gharbi K."/>
            <person name="Hall N."/>
            <person name="Watson M."/>
            <person name="Adriaenssens E.M."/>
            <person name="Foster-Nyarko E."/>
            <person name="Jarju S."/>
            <person name="Secka A."/>
            <person name="Antonio M."/>
            <person name="Oren A."/>
            <person name="Chaudhuri R.R."/>
            <person name="La Ragione R."/>
            <person name="Hildebrand F."/>
            <person name="Pallen M.J."/>
        </authorList>
    </citation>
    <scope>NUCLEOTIDE SEQUENCE</scope>
    <source>
        <strain evidence="7">ChiSjej3B21-8574</strain>
    </source>
</reference>
<feature type="transmembrane region" description="Helical" evidence="5">
    <location>
        <begin position="135"/>
        <end position="159"/>
    </location>
</feature>
<feature type="transmembrane region" description="Helical" evidence="5">
    <location>
        <begin position="88"/>
        <end position="106"/>
    </location>
</feature>
<sequence>MPKRVILYLYKFRRALKGAFPVILFFLLSFAMVYGIFGFRYVMLVSIITVFFKVRYKRSDNSFRKYMRLMVIGSILILLAWFSTRNLASCVLLNLLVPFVLVFTQSSQFNPKGYFTYAMIFAFMSLMPPDHIRGLGMVIFAFWLCILLLAGAIGIFRWIGSKPGPPSNTAAQTLEELSELILLLGQPQRHEELEERFWNLAHNFQQMSYHKNFFSVHTKENQLYDMMSTLIQRFSYLVSDQEWQKEMDRRHVKLLSQISIFLKETAADWGIAARKQQAEIAQKLLDHMDVSEGRIRIFCRSLLHMMTLILNAYKPEPKEKKMPRKINWAELWYQIRFRCTMESFEMRFAMRLSMVMTVSCTVSYLLPFERAYWIPLNAFILLQPSFEESSYRMKTRPVGTLIGCIIEFFIHPLLPGLGGQILFALLMISLMYCAVPGTWYHPVFSTCYALTLATLTMNETTAITLRLIYLGAAVLIVFLINRFFFPMRKEAQFRYNFKALFRLHNNYWNIIRRGLFQLTDLSVSGEILTHFHMLYEECETYLQKNEDVVQREKMQTVLLILWHMFSELEQMHYLVRTRHFTRVEKEALIRVICAVQEDLYPIIAGENIPALRKELRDQEEEISWVMAEYLKHAESLLQYRTSIPFS</sequence>
<dbReference type="InterPro" id="IPR049453">
    <property type="entry name" value="Memb_transporter_dom"/>
</dbReference>
<accession>A0A9D2T9M3</accession>
<evidence type="ECO:0000313" key="8">
    <source>
        <dbReference type="Proteomes" id="UP000823904"/>
    </source>
</evidence>
<evidence type="ECO:0000313" key="7">
    <source>
        <dbReference type="EMBL" id="HJC50759.1"/>
    </source>
</evidence>
<keyword evidence="4 5" id="KW-0472">Membrane</keyword>
<dbReference type="GO" id="GO:0016020">
    <property type="term" value="C:membrane"/>
    <property type="evidence" value="ECO:0007669"/>
    <property type="project" value="UniProtKB-SubCell"/>
</dbReference>
<feature type="transmembrane region" description="Helical" evidence="5">
    <location>
        <begin position="421"/>
        <end position="443"/>
    </location>
</feature>
<reference evidence="7" key="2">
    <citation type="submission" date="2021-04" db="EMBL/GenBank/DDBJ databases">
        <authorList>
            <person name="Gilroy R."/>
        </authorList>
    </citation>
    <scope>NUCLEOTIDE SEQUENCE</scope>
    <source>
        <strain evidence="7">ChiSjej3B21-8574</strain>
    </source>
</reference>
<organism evidence="7 8">
    <name type="scientific">Candidatus Anaerostipes avistercoris</name>
    <dbReference type="NCBI Taxonomy" id="2838462"/>
    <lineage>
        <taxon>Bacteria</taxon>
        <taxon>Bacillati</taxon>
        <taxon>Bacillota</taxon>
        <taxon>Clostridia</taxon>
        <taxon>Lachnospirales</taxon>
        <taxon>Lachnospiraceae</taxon>
        <taxon>Anaerostipes</taxon>
    </lineage>
</organism>
<proteinExistence type="predicted"/>
<evidence type="ECO:0000256" key="3">
    <source>
        <dbReference type="ARBA" id="ARBA00022989"/>
    </source>
</evidence>
<protein>
    <submittedName>
        <fullName evidence="7">FUSC family protein</fullName>
    </submittedName>
</protein>
<evidence type="ECO:0000256" key="1">
    <source>
        <dbReference type="ARBA" id="ARBA00004141"/>
    </source>
</evidence>
<evidence type="ECO:0000256" key="2">
    <source>
        <dbReference type="ARBA" id="ARBA00022692"/>
    </source>
</evidence>
<comment type="subcellular location">
    <subcellularLocation>
        <location evidence="1">Membrane</location>
        <topology evidence="1">Multi-pass membrane protein</topology>
    </subcellularLocation>
</comment>
<keyword evidence="2 5" id="KW-0812">Transmembrane</keyword>
<gene>
    <name evidence="7" type="ORF">H9754_09370</name>
</gene>